<keyword evidence="4" id="KW-0597">Phosphoprotein</keyword>
<evidence type="ECO:0000259" key="14">
    <source>
        <dbReference type="PROSITE" id="PS51285"/>
    </source>
</evidence>
<evidence type="ECO:0000256" key="5">
    <source>
        <dbReference type="ARBA" id="ARBA00022679"/>
    </source>
</evidence>
<dbReference type="InterPro" id="IPR011009">
    <property type="entry name" value="Kinase-like_dom_sf"/>
</dbReference>
<reference evidence="15 16" key="2">
    <citation type="submission" date="2018-11" db="EMBL/GenBank/DDBJ databases">
        <authorList>
            <consortium name="Pathogen Informatics"/>
        </authorList>
    </citation>
    <scope>NUCLEOTIDE SEQUENCE [LARGE SCALE GENOMIC DNA]</scope>
</reference>
<dbReference type="InterPro" id="IPR000719">
    <property type="entry name" value="Prot_kinase_dom"/>
</dbReference>
<keyword evidence="12" id="KW-0175">Coiled coil</keyword>
<accession>A0A0M3JUR8</accession>
<dbReference type="Proteomes" id="UP000267096">
    <property type="component" value="Unassembled WGS sequence"/>
</dbReference>
<comment type="catalytic activity">
    <reaction evidence="9">
        <text>L-threonyl-[protein] + ATP = O-phospho-L-threonyl-[protein] + ADP + H(+)</text>
        <dbReference type="Rhea" id="RHEA:46608"/>
        <dbReference type="Rhea" id="RHEA-COMP:11060"/>
        <dbReference type="Rhea" id="RHEA-COMP:11605"/>
        <dbReference type="ChEBI" id="CHEBI:15378"/>
        <dbReference type="ChEBI" id="CHEBI:30013"/>
        <dbReference type="ChEBI" id="CHEBI:30616"/>
        <dbReference type="ChEBI" id="CHEBI:61977"/>
        <dbReference type="ChEBI" id="CHEBI:456216"/>
        <dbReference type="EC" id="2.7.11.1"/>
    </reaction>
</comment>
<dbReference type="GO" id="GO:0007010">
    <property type="term" value="P:cytoskeleton organization"/>
    <property type="evidence" value="ECO:0007669"/>
    <property type="project" value="UniProtKB-ARBA"/>
</dbReference>
<evidence type="ECO:0000256" key="6">
    <source>
        <dbReference type="ARBA" id="ARBA00022741"/>
    </source>
</evidence>
<dbReference type="Gene3D" id="1.10.510.10">
    <property type="entry name" value="Transferase(Phosphotransferase) domain 1"/>
    <property type="match status" value="1"/>
</dbReference>
<evidence type="ECO:0000256" key="3">
    <source>
        <dbReference type="ARBA" id="ARBA00022527"/>
    </source>
</evidence>
<comment type="catalytic activity">
    <reaction evidence="10">
        <text>L-seryl-[protein] + ATP = O-phospho-L-seryl-[protein] + ADP + H(+)</text>
        <dbReference type="Rhea" id="RHEA:17989"/>
        <dbReference type="Rhea" id="RHEA-COMP:9863"/>
        <dbReference type="Rhea" id="RHEA-COMP:11604"/>
        <dbReference type="ChEBI" id="CHEBI:15378"/>
        <dbReference type="ChEBI" id="CHEBI:29999"/>
        <dbReference type="ChEBI" id="CHEBI:30616"/>
        <dbReference type="ChEBI" id="CHEBI:83421"/>
        <dbReference type="ChEBI" id="CHEBI:456216"/>
        <dbReference type="EC" id="2.7.11.1"/>
    </reaction>
</comment>
<dbReference type="CDD" id="cd21775">
    <property type="entry name" value="MobB_NDR-like"/>
    <property type="match status" value="1"/>
</dbReference>
<dbReference type="Gene3D" id="3.30.200.20">
    <property type="entry name" value="Phosphorylase Kinase, domain 1"/>
    <property type="match status" value="2"/>
</dbReference>
<keyword evidence="6 11" id="KW-0547">Nucleotide-binding</keyword>
<keyword evidence="8 11" id="KW-0067">ATP-binding</keyword>
<dbReference type="FunFam" id="1.10.510.10:FF:000024">
    <property type="entry name" value="Probable serine/threonine-protein kinase cot-1"/>
    <property type="match status" value="1"/>
</dbReference>
<dbReference type="GO" id="GO:0004674">
    <property type="term" value="F:protein serine/threonine kinase activity"/>
    <property type="evidence" value="ECO:0007669"/>
    <property type="project" value="UniProtKB-KW"/>
</dbReference>
<name>A0A0M3JUR8_ANISI</name>
<dbReference type="Pfam" id="PF00433">
    <property type="entry name" value="Pkinase_C"/>
    <property type="match status" value="1"/>
</dbReference>
<dbReference type="PROSITE" id="PS50011">
    <property type="entry name" value="PROTEIN_KINASE_DOM"/>
    <property type="match status" value="1"/>
</dbReference>
<feature type="binding site" evidence="11">
    <location>
        <position position="219"/>
    </location>
    <ligand>
        <name>ATP</name>
        <dbReference type="ChEBI" id="CHEBI:30616"/>
    </ligand>
</feature>
<dbReference type="PANTHER" id="PTHR22988">
    <property type="entry name" value="MYOTONIC DYSTROPHY S/T KINASE-RELATED"/>
    <property type="match status" value="1"/>
</dbReference>
<feature type="coiled-coil region" evidence="12">
    <location>
        <begin position="130"/>
        <end position="164"/>
    </location>
</feature>
<evidence type="ECO:0000256" key="2">
    <source>
        <dbReference type="ARBA" id="ARBA00012513"/>
    </source>
</evidence>
<evidence type="ECO:0000256" key="12">
    <source>
        <dbReference type="SAM" id="Coils"/>
    </source>
</evidence>
<evidence type="ECO:0000256" key="10">
    <source>
        <dbReference type="ARBA" id="ARBA00048679"/>
    </source>
</evidence>
<dbReference type="PROSITE" id="PS00107">
    <property type="entry name" value="PROTEIN_KINASE_ATP"/>
    <property type="match status" value="1"/>
</dbReference>
<gene>
    <name evidence="15" type="ORF">ASIM_LOCUS11408</name>
</gene>
<dbReference type="GO" id="GO:0005524">
    <property type="term" value="F:ATP binding"/>
    <property type="evidence" value="ECO:0007669"/>
    <property type="project" value="UniProtKB-UniRule"/>
</dbReference>
<dbReference type="GO" id="GO:0005737">
    <property type="term" value="C:cytoplasm"/>
    <property type="evidence" value="ECO:0007669"/>
    <property type="project" value="UniProtKB-ARBA"/>
</dbReference>
<evidence type="ECO:0000256" key="7">
    <source>
        <dbReference type="ARBA" id="ARBA00022777"/>
    </source>
</evidence>
<feature type="domain" description="Protein kinase" evidence="13">
    <location>
        <begin position="190"/>
        <end position="443"/>
    </location>
</feature>
<protein>
    <recommendedName>
        <fullName evidence="2">non-specific serine/threonine protein kinase</fullName>
        <ecNumber evidence="2">2.7.11.1</ecNumber>
    </recommendedName>
</protein>
<dbReference type="SUPFAM" id="SSF56112">
    <property type="entry name" value="Protein kinase-like (PK-like)"/>
    <property type="match status" value="1"/>
</dbReference>
<dbReference type="InterPro" id="IPR017441">
    <property type="entry name" value="Protein_kinase_ATP_BS"/>
</dbReference>
<dbReference type="InterPro" id="IPR050839">
    <property type="entry name" value="Rho-assoc_Ser/Thr_Kinase"/>
</dbReference>
<evidence type="ECO:0000256" key="4">
    <source>
        <dbReference type="ARBA" id="ARBA00022553"/>
    </source>
</evidence>
<dbReference type="PANTHER" id="PTHR22988:SF76">
    <property type="entry name" value="CHROMOSOME UNDETERMINED SCAFFOLD_135, WHOLE GENOME SHOTGUN SEQUENCE"/>
    <property type="match status" value="1"/>
</dbReference>
<organism evidence="17">
    <name type="scientific">Anisakis simplex</name>
    <name type="common">Herring worm</name>
    <dbReference type="NCBI Taxonomy" id="6269"/>
    <lineage>
        <taxon>Eukaryota</taxon>
        <taxon>Metazoa</taxon>
        <taxon>Ecdysozoa</taxon>
        <taxon>Nematoda</taxon>
        <taxon>Chromadorea</taxon>
        <taxon>Rhabditida</taxon>
        <taxon>Spirurina</taxon>
        <taxon>Ascaridomorpha</taxon>
        <taxon>Ascaridoidea</taxon>
        <taxon>Anisakidae</taxon>
        <taxon>Anisakis</taxon>
        <taxon>Anisakis simplex complex</taxon>
    </lineage>
</organism>
<reference evidence="17" key="1">
    <citation type="submission" date="2017-02" db="UniProtKB">
        <authorList>
            <consortium name="WormBaseParasite"/>
        </authorList>
    </citation>
    <scope>IDENTIFICATION</scope>
</reference>
<dbReference type="InterPro" id="IPR017892">
    <property type="entry name" value="Pkinase_C"/>
</dbReference>
<evidence type="ECO:0000256" key="9">
    <source>
        <dbReference type="ARBA" id="ARBA00047899"/>
    </source>
</evidence>
<evidence type="ECO:0000313" key="17">
    <source>
        <dbReference type="WBParaSite" id="ASIM_0001194201-mRNA-1"/>
    </source>
</evidence>
<keyword evidence="16" id="KW-1185">Reference proteome</keyword>
<dbReference type="Pfam" id="PF00069">
    <property type="entry name" value="Pkinase"/>
    <property type="match status" value="2"/>
</dbReference>
<evidence type="ECO:0000256" key="8">
    <source>
        <dbReference type="ARBA" id="ARBA00022840"/>
    </source>
</evidence>
<keyword evidence="3" id="KW-0723">Serine/threonine-protein kinase</keyword>
<dbReference type="SMART" id="SM00133">
    <property type="entry name" value="S_TK_X"/>
    <property type="match status" value="1"/>
</dbReference>
<proteinExistence type="inferred from homology"/>
<keyword evidence="7" id="KW-0418">Kinase</keyword>
<keyword evidence="5" id="KW-0808">Transferase</keyword>
<dbReference type="InterPro" id="IPR000961">
    <property type="entry name" value="AGC-kinase_C"/>
</dbReference>
<evidence type="ECO:0000313" key="16">
    <source>
        <dbReference type="Proteomes" id="UP000267096"/>
    </source>
</evidence>
<evidence type="ECO:0000256" key="1">
    <source>
        <dbReference type="ARBA" id="ARBA00009903"/>
    </source>
</evidence>
<dbReference type="FunFam" id="3.30.200.20:FF:000192">
    <property type="entry name" value="Serine/threonine-protein kinase cot-1"/>
    <property type="match status" value="1"/>
</dbReference>
<comment type="similarity">
    <text evidence="1">Belongs to the protein kinase superfamily. AGC Ser/Thr protein kinase family.</text>
</comment>
<dbReference type="WBParaSite" id="ASIM_0001194201-mRNA-1">
    <property type="protein sequence ID" value="ASIM_0001194201-mRNA-1"/>
    <property type="gene ID" value="ASIM_0001194201"/>
</dbReference>
<dbReference type="OrthoDB" id="3638488at2759"/>
<evidence type="ECO:0000256" key="11">
    <source>
        <dbReference type="PROSITE-ProRule" id="PRU10141"/>
    </source>
</evidence>
<sequence length="526" mass="60385">MLIRYWRSDKMQLRRRFDRFSNERQLRGYICFSTFSWKHGARNRTVSILEILGKLLRGELCWPLAEKICGGGSGGAGAGERMVNRSSNVGGTAGTGTGTGGFMGGPKPANISQYTLERANRTRLSIENFYAQALLQCQEREKRRQKLEEKMATEGDLIDVAEKEERRRTLMAKETDFLRLKRTRLSVSDFTSLKVIGRGAFGEVRLVQKVDTGHVYAMKILRKTEMLEKEQTAHVRAERDILSEADCEWVVKMYFSFQDPANLYLVMEFLPGVNEIRVIEPFQGHIKLSDFGLCTGLKKAHRTEHYRNWPSQLPKDFVTKPFESKRKAETWKRNRRAIAYSTVGTPDYIAPEIFQPNGYTNSCDWWSLGVIMYEMLIGYPPFCSETPQETYRKVVNWQQTLIFPPEMPISAEARKTIRELCSEAERRLGHKGGVEELKDCAFFKGVDWVNIRKNPAPIRIEVKSIDDTSNFDDFPDADLAIPQCKPDVAASKRQPSDKGEFTNYTYRRFDGLTQSRHYEGSAPVCY</sequence>
<evidence type="ECO:0000313" key="15">
    <source>
        <dbReference type="EMBL" id="VDK44986.1"/>
    </source>
</evidence>
<dbReference type="EC" id="2.7.11.1" evidence="2"/>
<dbReference type="PROSITE" id="PS51285">
    <property type="entry name" value="AGC_KINASE_CTER"/>
    <property type="match status" value="1"/>
</dbReference>
<feature type="domain" description="AGC-kinase C-terminal" evidence="14">
    <location>
        <begin position="444"/>
        <end position="516"/>
    </location>
</feature>
<dbReference type="EMBL" id="UYRR01031066">
    <property type="protein sequence ID" value="VDK44986.1"/>
    <property type="molecule type" value="Genomic_DNA"/>
</dbReference>
<evidence type="ECO:0000259" key="13">
    <source>
        <dbReference type="PROSITE" id="PS50011"/>
    </source>
</evidence>
<dbReference type="AlphaFoldDB" id="A0A0M3JUR8"/>